<dbReference type="RefSeq" id="WP_191615831.1">
    <property type="nucleotide sequence ID" value="NZ_JACYFG010000006.1"/>
</dbReference>
<dbReference type="InterPro" id="IPR039448">
    <property type="entry name" value="Beta_helix"/>
</dbReference>
<feature type="chain" id="PRO_5038126292" evidence="1">
    <location>
        <begin position="22"/>
        <end position="841"/>
    </location>
</feature>
<feature type="domain" description="Right handed beta helix" evidence="2">
    <location>
        <begin position="335"/>
        <end position="394"/>
    </location>
</feature>
<sequence>MIVTIYLLSALALFVPNGEGAAVYASPSGSEHASGTQSDPYSLSHALNLATNEEVTELILLDGEYELEDTLILSSDHSRRATLTVRAQTPGKATLSGSIKLQSSVPSAGKIQRYAKPDDPRLHASRDLFIGNQRATRARSITYEAWDDKFSAIPGLTKLTRDSISSEIHIEPGTLIHDHTRTLPPFTQWENPEDIEFVFRCAWWEKRCGVDSVGENWLTFKEPGWSTLNTLWGSETSSRLNALMPKSTVIEGAIELLDSPGEWHNGNEFLSLIPLDEAKPNEQEIRLARLQTLLRIENAARVRFEGITFAHTTWLAPIKTKGFNEGQANFEQIGQIGRPSEAIGLYQAKNVTFEGCTFKNLGGWGLGIFQSSRNITVNNCQFIDIAGNGIVVGSVSDEEALGTLEPVRDVTISDSLVHKPASVYHGGVGIFVGHASRVSILRNEVCHAPYTGISIGWGWNTFDSTEIETHGNRVIGNHVHHYLYQMYDGGGIYTLGPQSNSARGINGGLVIERNIVHNQGGIGNILYSDGGSRWIRIQHNTTSNNLKELEDYYEQKAMYVPDWGGCGPYGDLVFSHNTLGNVAMRSPNFRCAPADPEPWSESFELPPNTLYEENKFEAYQNVKEQADASLKHRNSYLKPAHLNAIKSFTTQASDVEFTLFTDSQVEITTEAIATPISLISLATGELAHIHQTEKSAVFLREGSYKFGQTIQGGFLKQPQSATTVSTQHGNITSIQATGGKIEIDTGKALKRSYLAYSVGTHPEELFLRSGSLSQIKKSGPWTDQPFHWQALRAFIDINAELPSVETRAILYELPQGTFTIDAAGESSKTTLAVSVQTTGFH</sequence>
<keyword evidence="4" id="KW-1185">Reference proteome</keyword>
<gene>
    <name evidence="3" type="ORF">IEN85_04310</name>
</gene>
<dbReference type="InterPro" id="IPR011050">
    <property type="entry name" value="Pectin_lyase_fold/virulence"/>
</dbReference>
<evidence type="ECO:0000259" key="2">
    <source>
        <dbReference type="Pfam" id="PF13229"/>
    </source>
</evidence>
<dbReference type="InterPro" id="IPR006626">
    <property type="entry name" value="PbH1"/>
</dbReference>
<dbReference type="AlphaFoldDB" id="A0A927F7L4"/>
<proteinExistence type="predicted"/>
<dbReference type="PANTHER" id="PTHR36453:SF1">
    <property type="entry name" value="RIGHT HANDED BETA HELIX DOMAIN-CONTAINING PROTEIN"/>
    <property type="match status" value="1"/>
</dbReference>
<keyword evidence="1" id="KW-0732">Signal</keyword>
<organism evidence="3 4">
    <name type="scientific">Pelagicoccus enzymogenes</name>
    <dbReference type="NCBI Taxonomy" id="2773457"/>
    <lineage>
        <taxon>Bacteria</taxon>
        <taxon>Pseudomonadati</taxon>
        <taxon>Verrucomicrobiota</taxon>
        <taxon>Opitutia</taxon>
        <taxon>Puniceicoccales</taxon>
        <taxon>Pelagicoccaceae</taxon>
        <taxon>Pelagicoccus</taxon>
    </lineage>
</organism>
<dbReference type="SMART" id="SM00710">
    <property type="entry name" value="PbH1"/>
    <property type="match status" value="6"/>
</dbReference>
<evidence type="ECO:0000313" key="4">
    <source>
        <dbReference type="Proteomes" id="UP000622317"/>
    </source>
</evidence>
<dbReference type="PANTHER" id="PTHR36453">
    <property type="entry name" value="SECRETED PROTEIN-RELATED"/>
    <property type="match status" value="1"/>
</dbReference>
<dbReference type="InterPro" id="IPR012334">
    <property type="entry name" value="Pectin_lyas_fold"/>
</dbReference>
<dbReference type="Proteomes" id="UP000622317">
    <property type="component" value="Unassembled WGS sequence"/>
</dbReference>
<reference evidence="3" key="1">
    <citation type="submission" date="2020-09" db="EMBL/GenBank/DDBJ databases">
        <title>Pelagicoccus enzymogenes sp. nov. with an EPS production, isolated from marine sediment.</title>
        <authorList>
            <person name="Feng X."/>
        </authorList>
    </citation>
    <scope>NUCLEOTIDE SEQUENCE</scope>
    <source>
        <strain evidence="3">NFK12</strain>
    </source>
</reference>
<protein>
    <submittedName>
        <fullName evidence="3">Right-handed parallel beta-helix repeat-containing protein</fullName>
    </submittedName>
</protein>
<accession>A0A927F7L4</accession>
<dbReference type="EMBL" id="JACYFG010000006">
    <property type="protein sequence ID" value="MBD5778701.1"/>
    <property type="molecule type" value="Genomic_DNA"/>
</dbReference>
<feature type="signal peptide" evidence="1">
    <location>
        <begin position="1"/>
        <end position="21"/>
    </location>
</feature>
<name>A0A927F7L4_9BACT</name>
<evidence type="ECO:0000313" key="3">
    <source>
        <dbReference type="EMBL" id="MBD5778701.1"/>
    </source>
</evidence>
<dbReference type="Pfam" id="PF13229">
    <property type="entry name" value="Beta_helix"/>
    <property type="match status" value="1"/>
</dbReference>
<dbReference type="Gene3D" id="2.160.20.10">
    <property type="entry name" value="Single-stranded right-handed beta-helix, Pectin lyase-like"/>
    <property type="match status" value="2"/>
</dbReference>
<comment type="caution">
    <text evidence="3">The sequence shown here is derived from an EMBL/GenBank/DDBJ whole genome shotgun (WGS) entry which is preliminary data.</text>
</comment>
<dbReference type="SUPFAM" id="SSF51126">
    <property type="entry name" value="Pectin lyase-like"/>
    <property type="match status" value="1"/>
</dbReference>
<evidence type="ECO:0000256" key="1">
    <source>
        <dbReference type="SAM" id="SignalP"/>
    </source>
</evidence>